<dbReference type="Pfam" id="PF03739">
    <property type="entry name" value="LptF_LptG"/>
    <property type="match status" value="1"/>
</dbReference>
<sequence>MKILERYIFRRAFQMFLITLVPVLTIIWTIQVLGRINLVTDTGQSMGSFMTLASFILPTIIPVVLPFAIVIGITQTLNGMNNDSELAVIDAAGSARSIIYKPVMILTVTMAALSFLITNFVEPPARVKAREMVAAAYADLLSSVIEEKTFRSIEDGLYVQISERHSGRVLTGIFMVDYRDPNMDLIYYAREGSIAEDGKTLTMRDGEVHRKTPEGRISIVKFLSYAFDLSSMTESTDGAPVFASDRSLSFLLHPDPTDKTFLAAPGSFRSELHRRLADWMLPVVFGLISLVVAGSARSSRRTRLHPMVAALILCFSLRWLTFYVTNLAKTTPEAVILIYAIPAAFALLAIFMLATNRQLAAPAFLLRPFNLLAHGARKRVGAIKAKGQGGAS</sequence>
<feature type="transmembrane region" description="Helical" evidence="6">
    <location>
        <begin position="98"/>
        <end position="121"/>
    </location>
</feature>
<evidence type="ECO:0000313" key="8">
    <source>
        <dbReference type="Proteomes" id="UP001597322"/>
    </source>
</evidence>
<feature type="transmembrane region" description="Helical" evidence="6">
    <location>
        <begin position="279"/>
        <end position="296"/>
    </location>
</feature>
<keyword evidence="8" id="KW-1185">Reference proteome</keyword>
<protein>
    <submittedName>
        <fullName evidence="7">LPS export ABC transporter permease LptF</fullName>
    </submittedName>
</protein>
<reference evidence="8" key="1">
    <citation type="journal article" date="2019" name="Int. J. Syst. Evol. Microbiol.">
        <title>The Global Catalogue of Microorganisms (GCM) 10K type strain sequencing project: providing services to taxonomists for standard genome sequencing and annotation.</title>
        <authorList>
            <consortium name="The Broad Institute Genomics Platform"/>
            <consortium name="The Broad Institute Genome Sequencing Center for Infectious Disease"/>
            <person name="Wu L."/>
            <person name="Ma J."/>
        </authorList>
    </citation>
    <scope>NUCLEOTIDE SEQUENCE [LARGE SCALE GENOMIC DNA]</scope>
    <source>
        <strain evidence="8">CG52</strain>
    </source>
</reference>
<evidence type="ECO:0000256" key="2">
    <source>
        <dbReference type="ARBA" id="ARBA00022475"/>
    </source>
</evidence>
<dbReference type="NCBIfam" id="TIGR04407">
    <property type="entry name" value="LptF_YjgP"/>
    <property type="match status" value="1"/>
</dbReference>
<evidence type="ECO:0000256" key="3">
    <source>
        <dbReference type="ARBA" id="ARBA00022692"/>
    </source>
</evidence>
<keyword evidence="4 6" id="KW-1133">Transmembrane helix</keyword>
<dbReference type="EMBL" id="JBHUEQ010000022">
    <property type="protein sequence ID" value="MFD1746150.1"/>
    <property type="molecule type" value="Genomic_DNA"/>
</dbReference>
<evidence type="ECO:0000256" key="6">
    <source>
        <dbReference type="SAM" id="Phobius"/>
    </source>
</evidence>
<comment type="subcellular location">
    <subcellularLocation>
        <location evidence="1">Cell membrane</location>
        <topology evidence="1">Multi-pass membrane protein</topology>
    </subcellularLocation>
</comment>
<comment type="caution">
    <text evidence="7">The sequence shown here is derived from an EMBL/GenBank/DDBJ whole genome shotgun (WGS) entry which is preliminary data.</text>
</comment>
<dbReference type="PANTHER" id="PTHR33529:SF6">
    <property type="entry name" value="YJGP_YJGQ FAMILY PERMEASE"/>
    <property type="match status" value="1"/>
</dbReference>
<accession>A0ABW4M3U9</accession>
<dbReference type="InterPro" id="IPR030922">
    <property type="entry name" value="LptF"/>
</dbReference>
<dbReference type="InterPro" id="IPR005495">
    <property type="entry name" value="LptG/LptF_permease"/>
</dbReference>
<organism evidence="7 8">
    <name type="scientific">Rhizobium helianthi</name>
    <dbReference type="NCBI Taxonomy" id="1132695"/>
    <lineage>
        <taxon>Bacteria</taxon>
        <taxon>Pseudomonadati</taxon>
        <taxon>Pseudomonadota</taxon>
        <taxon>Alphaproteobacteria</taxon>
        <taxon>Hyphomicrobiales</taxon>
        <taxon>Rhizobiaceae</taxon>
        <taxon>Rhizobium/Agrobacterium group</taxon>
        <taxon>Rhizobium</taxon>
    </lineage>
</organism>
<feature type="transmembrane region" description="Helical" evidence="6">
    <location>
        <begin position="308"/>
        <end position="328"/>
    </location>
</feature>
<feature type="transmembrane region" description="Helical" evidence="6">
    <location>
        <begin position="12"/>
        <end position="33"/>
    </location>
</feature>
<gene>
    <name evidence="7" type="primary">lptF</name>
    <name evidence="7" type="ORF">ACFSE1_11820</name>
</gene>
<evidence type="ECO:0000256" key="5">
    <source>
        <dbReference type="ARBA" id="ARBA00023136"/>
    </source>
</evidence>
<evidence type="ECO:0000313" key="7">
    <source>
        <dbReference type="EMBL" id="MFD1746150.1"/>
    </source>
</evidence>
<dbReference type="RefSeq" id="WP_377401216.1">
    <property type="nucleotide sequence ID" value="NZ_JBHUEQ010000022.1"/>
</dbReference>
<proteinExistence type="predicted"/>
<feature type="transmembrane region" description="Helical" evidence="6">
    <location>
        <begin position="53"/>
        <end position="77"/>
    </location>
</feature>
<name>A0ABW4M3U9_9HYPH</name>
<evidence type="ECO:0000256" key="4">
    <source>
        <dbReference type="ARBA" id="ARBA00022989"/>
    </source>
</evidence>
<feature type="transmembrane region" description="Helical" evidence="6">
    <location>
        <begin position="334"/>
        <end position="354"/>
    </location>
</feature>
<evidence type="ECO:0000256" key="1">
    <source>
        <dbReference type="ARBA" id="ARBA00004651"/>
    </source>
</evidence>
<keyword evidence="3 6" id="KW-0812">Transmembrane</keyword>
<keyword evidence="2" id="KW-1003">Cell membrane</keyword>
<keyword evidence="5 6" id="KW-0472">Membrane</keyword>
<dbReference type="Proteomes" id="UP001597322">
    <property type="component" value="Unassembled WGS sequence"/>
</dbReference>
<dbReference type="PANTHER" id="PTHR33529">
    <property type="entry name" value="SLR0882 PROTEIN-RELATED"/>
    <property type="match status" value="1"/>
</dbReference>